<dbReference type="InterPro" id="IPR039421">
    <property type="entry name" value="Type_1_exporter"/>
</dbReference>
<accession>A0A5C6D975</accession>
<comment type="subcellular location">
    <subcellularLocation>
        <location evidence="1">Cell membrane</location>
        <topology evidence="1">Multi-pass membrane protein</topology>
    </subcellularLocation>
</comment>
<comment type="caution">
    <text evidence="8">The sequence shown here is derived from an EMBL/GenBank/DDBJ whole genome shotgun (WGS) entry which is preliminary data.</text>
</comment>
<evidence type="ECO:0000259" key="7">
    <source>
        <dbReference type="PROSITE" id="PS50929"/>
    </source>
</evidence>
<dbReference type="Gene3D" id="3.40.50.300">
    <property type="entry name" value="P-loop containing nucleotide triphosphate hydrolases"/>
    <property type="match status" value="1"/>
</dbReference>
<dbReference type="InterPro" id="IPR003439">
    <property type="entry name" value="ABC_transporter-like_ATP-bd"/>
</dbReference>
<dbReference type="Proteomes" id="UP000319143">
    <property type="component" value="Unassembled WGS sequence"/>
</dbReference>
<dbReference type="PANTHER" id="PTHR43394:SF1">
    <property type="entry name" value="ATP-BINDING CASSETTE SUB-FAMILY B MEMBER 10, MITOCHONDRIAL"/>
    <property type="match status" value="1"/>
</dbReference>
<keyword evidence="9" id="KW-1185">Reference proteome</keyword>
<evidence type="ECO:0000256" key="1">
    <source>
        <dbReference type="ARBA" id="ARBA00004651"/>
    </source>
</evidence>
<evidence type="ECO:0000313" key="8">
    <source>
        <dbReference type="EMBL" id="TWU33703.1"/>
    </source>
</evidence>
<feature type="transmembrane region" description="Helical" evidence="5">
    <location>
        <begin position="265"/>
        <end position="286"/>
    </location>
</feature>
<evidence type="ECO:0000259" key="6">
    <source>
        <dbReference type="PROSITE" id="PS50893"/>
    </source>
</evidence>
<dbReference type="OrthoDB" id="1640806at2"/>
<sequence>MSRLAAPRSEPEASGVWTTYLWAALAGLIVPVLILLVGLIATLLNLSGLDETRVRLGSHLTLLLPERFVAQRPLLQLTELVAVTFLIATLFSLAIWMLRRNADSRARNIVKALHRKVLRQSLKRAEIEGAAAQYVRAEQLLGSHLPSIQKGLSMWYRAIPRSVLMLISSVVLALLVNVWLALLAVISGVLLWWLYHWLRHAEGKEVSDWEVPRSRRRMAEIVGQAPLLARLQTQGLADRAFETELDSLYRRLGVEEARRGRLWPLLFLATSVAIAVLVLGLGGNLLVGDTGLSVPSALVLGLSLVAAVTSADRLAKLSTQLRLSGDSSDAIYMYLRRNDDAPPSEQRVGLAGLRDSVSIDDVTLKDSTGKPILQNLSLKLHPKSFVAMLGTESVSTRALTELIMGFGRPTNGQVSIDGIPLVDVHPQALARHVMWVEPSGPLWDGTIEENIRGGDASINNSDLVNVLERLDVYDRLQRLPEGLNTYMTIGDTQLPAETTYAIGIARAMLHRPSVLIAMEPAPPAEHLPEDPCLACLKKLSENGTLVVMLPKRLQTLRMADRVVLLNGSRIAGEGKHAELLNSSDLYRHMNYLLFNPYRHSRA</sequence>
<dbReference type="EMBL" id="SJPV01000009">
    <property type="protein sequence ID" value="TWU33703.1"/>
    <property type="molecule type" value="Genomic_DNA"/>
</dbReference>
<keyword evidence="3 5" id="KW-1133">Transmembrane helix</keyword>
<dbReference type="InterPro" id="IPR036640">
    <property type="entry name" value="ABC1_TM_sf"/>
</dbReference>
<dbReference type="GO" id="GO:0005524">
    <property type="term" value="F:ATP binding"/>
    <property type="evidence" value="ECO:0007669"/>
    <property type="project" value="UniProtKB-KW"/>
</dbReference>
<dbReference type="RefSeq" id="WP_146529032.1">
    <property type="nucleotide sequence ID" value="NZ_SJPV01000009.1"/>
</dbReference>
<feature type="transmembrane region" description="Helical" evidence="5">
    <location>
        <begin position="292"/>
        <end position="311"/>
    </location>
</feature>
<name>A0A5C6D975_9BACT</name>
<keyword evidence="8" id="KW-0067">ATP-binding</keyword>
<feature type="domain" description="ABC transmembrane type-1" evidence="7">
    <location>
        <begin position="21"/>
        <end position="316"/>
    </location>
</feature>
<evidence type="ECO:0000256" key="5">
    <source>
        <dbReference type="SAM" id="Phobius"/>
    </source>
</evidence>
<dbReference type="InterPro" id="IPR027417">
    <property type="entry name" value="P-loop_NTPase"/>
</dbReference>
<dbReference type="PANTHER" id="PTHR43394">
    <property type="entry name" value="ATP-DEPENDENT PERMEASE MDL1, MITOCHONDRIAL"/>
    <property type="match status" value="1"/>
</dbReference>
<dbReference type="GO" id="GO:0016887">
    <property type="term" value="F:ATP hydrolysis activity"/>
    <property type="evidence" value="ECO:0007669"/>
    <property type="project" value="InterPro"/>
</dbReference>
<dbReference type="InterPro" id="IPR011527">
    <property type="entry name" value="ABC1_TM_dom"/>
</dbReference>
<proteinExistence type="predicted"/>
<dbReference type="Gene3D" id="1.20.1560.10">
    <property type="entry name" value="ABC transporter type 1, transmembrane domain"/>
    <property type="match status" value="1"/>
</dbReference>
<reference evidence="8 9" key="1">
    <citation type="submission" date="2019-02" db="EMBL/GenBank/DDBJ databases">
        <title>Deep-cultivation of Planctomycetes and their phenomic and genomic characterization uncovers novel biology.</title>
        <authorList>
            <person name="Wiegand S."/>
            <person name="Jogler M."/>
            <person name="Boedeker C."/>
            <person name="Pinto D."/>
            <person name="Vollmers J."/>
            <person name="Rivas-Marin E."/>
            <person name="Kohn T."/>
            <person name="Peeters S.H."/>
            <person name="Heuer A."/>
            <person name="Rast P."/>
            <person name="Oberbeckmann S."/>
            <person name="Bunk B."/>
            <person name="Jeske O."/>
            <person name="Meyerdierks A."/>
            <person name="Storesund J.E."/>
            <person name="Kallscheuer N."/>
            <person name="Luecker S."/>
            <person name="Lage O.M."/>
            <person name="Pohl T."/>
            <person name="Merkel B.J."/>
            <person name="Hornburger P."/>
            <person name="Mueller R.-W."/>
            <person name="Bruemmer F."/>
            <person name="Labrenz M."/>
            <person name="Spormann A.M."/>
            <person name="Op Den Camp H."/>
            <person name="Overmann J."/>
            <person name="Amann R."/>
            <person name="Jetten M.S.M."/>
            <person name="Mascher T."/>
            <person name="Medema M.H."/>
            <person name="Devos D.P."/>
            <person name="Kaster A.-K."/>
            <person name="Ovreas L."/>
            <person name="Rohde M."/>
            <person name="Galperin M.Y."/>
            <person name="Jogler C."/>
        </authorList>
    </citation>
    <scope>NUCLEOTIDE SEQUENCE [LARGE SCALE GENOMIC DNA]</scope>
    <source>
        <strain evidence="8 9">Poly41</strain>
    </source>
</reference>
<evidence type="ECO:0000256" key="2">
    <source>
        <dbReference type="ARBA" id="ARBA00022692"/>
    </source>
</evidence>
<evidence type="ECO:0000313" key="9">
    <source>
        <dbReference type="Proteomes" id="UP000319143"/>
    </source>
</evidence>
<feature type="transmembrane region" description="Helical" evidence="5">
    <location>
        <begin position="163"/>
        <end position="195"/>
    </location>
</feature>
<dbReference type="GO" id="GO:0005886">
    <property type="term" value="C:plasma membrane"/>
    <property type="evidence" value="ECO:0007669"/>
    <property type="project" value="UniProtKB-SubCell"/>
</dbReference>
<keyword evidence="4 5" id="KW-0472">Membrane</keyword>
<protein>
    <submittedName>
        <fullName evidence="8">Multidrug resistance ABC transporter ATP-binding and permease protein</fullName>
    </submittedName>
</protein>
<organism evidence="8 9">
    <name type="scientific">Novipirellula artificiosorum</name>
    <dbReference type="NCBI Taxonomy" id="2528016"/>
    <lineage>
        <taxon>Bacteria</taxon>
        <taxon>Pseudomonadati</taxon>
        <taxon>Planctomycetota</taxon>
        <taxon>Planctomycetia</taxon>
        <taxon>Pirellulales</taxon>
        <taxon>Pirellulaceae</taxon>
        <taxon>Novipirellula</taxon>
    </lineage>
</organism>
<dbReference type="GO" id="GO:0015421">
    <property type="term" value="F:ABC-type oligopeptide transporter activity"/>
    <property type="evidence" value="ECO:0007669"/>
    <property type="project" value="TreeGrafter"/>
</dbReference>
<evidence type="ECO:0000256" key="4">
    <source>
        <dbReference type="ARBA" id="ARBA00023136"/>
    </source>
</evidence>
<dbReference type="PROSITE" id="PS50893">
    <property type="entry name" value="ABC_TRANSPORTER_2"/>
    <property type="match status" value="1"/>
</dbReference>
<feature type="transmembrane region" description="Helical" evidence="5">
    <location>
        <begin position="20"/>
        <end position="46"/>
    </location>
</feature>
<feature type="domain" description="ABC transporter" evidence="6">
    <location>
        <begin position="357"/>
        <end position="592"/>
    </location>
</feature>
<dbReference type="SUPFAM" id="SSF90123">
    <property type="entry name" value="ABC transporter transmembrane region"/>
    <property type="match status" value="1"/>
</dbReference>
<keyword evidence="8" id="KW-0547">Nucleotide-binding</keyword>
<dbReference type="Pfam" id="PF00005">
    <property type="entry name" value="ABC_tran"/>
    <property type="match status" value="1"/>
</dbReference>
<dbReference type="PROSITE" id="PS50929">
    <property type="entry name" value="ABC_TM1F"/>
    <property type="match status" value="1"/>
</dbReference>
<keyword evidence="2 5" id="KW-0812">Transmembrane</keyword>
<evidence type="ECO:0000256" key="3">
    <source>
        <dbReference type="ARBA" id="ARBA00022989"/>
    </source>
</evidence>
<dbReference type="AlphaFoldDB" id="A0A5C6D975"/>
<dbReference type="SUPFAM" id="SSF52540">
    <property type="entry name" value="P-loop containing nucleoside triphosphate hydrolases"/>
    <property type="match status" value="1"/>
</dbReference>
<gene>
    <name evidence="8" type="primary">lmrA</name>
    <name evidence="8" type="ORF">Poly41_46990</name>
</gene>
<feature type="transmembrane region" description="Helical" evidence="5">
    <location>
        <begin position="77"/>
        <end position="98"/>
    </location>
</feature>